<dbReference type="Proteomes" id="UP001062846">
    <property type="component" value="Chromosome 2"/>
</dbReference>
<keyword evidence="2" id="KW-1185">Reference proteome</keyword>
<dbReference type="EMBL" id="CM046389">
    <property type="protein sequence ID" value="KAI8567228.1"/>
    <property type="molecule type" value="Genomic_DNA"/>
</dbReference>
<comment type="caution">
    <text evidence="1">The sequence shown here is derived from an EMBL/GenBank/DDBJ whole genome shotgun (WGS) entry which is preliminary data.</text>
</comment>
<reference evidence="1" key="1">
    <citation type="submission" date="2022-02" db="EMBL/GenBank/DDBJ databases">
        <title>Plant Genome Project.</title>
        <authorList>
            <person name="Zhang R.-G."/>
        </authorList>
    </citation>
    <scope>NUCLEOTIDE SEQUENCE</scope>
    <source>
        <strain evidence="1">AT1</strain>
    </source>
</reference>
<name>A0ACC0PND6_RHOML</name>
<accession>A0ACC0PND6</accession>
<proteinExistence type="predicted"/>
<evidence type="ECO:0000313" key="1">
    <source>
        <dbReference type="EMBL" id="KAI8567228.1"/>
    </source>
</evidence>
<gene>
    <name evidence="1" type="ORF">RHMOL_Rhmol02G0104700</name>
</gene>
<evidence type="ECO:0000313" key="2">
    <source>
        <dbReference type="Proteomes" id="UP001062846"/>
    </source>
</evidence>
<sequence length="665" mass="76808">MAECSAICLVAFLIMFCASQVRSAGSNHQYKAGDTIPLYANKAGPFHNPSETYAYNDLPYCSPGQVEQKKESLGEVLNGYRLVSTAYKLDFLVEKESEVACKKKLTKEEVSQFRAAVVRDYYFQMYYDDLPIWAFIGKVEDKHYNGGIVEQYHLFTHLEFEILYNKGHVIEITLRTNPNSMVDLTEDEEVDVEFTYTVRWKETDNLFEKRIDKYLWSSTLPHYRRVHWFAVMNSCLTVLIVLGCLLTFYVRVLEKDINKYASDEELFDNQEERGWKSIHGDVFRYPKHKSLFAAAIGSGTQLFVLSIFIIMLGVVGVFQPYSRGTLFTALVFVYAITSVIAGYTTVSLYYQLEGTNWVRNILLTGCVFGGPLLLAFCFLNFVAITYRVNAALPLGAILLLLSIWLFGASPLLLFGGIAGRNSGSDLQAPCRTTKCPREIPPLRWYRGTLPQMAVAGILPFGVIYVETYYLLASIWGHRIYTIYGILLIVFIILIIITVFVTVALTYFQLAAEDHEWWWSRLNCDSCHLIPQVILLWWLNWLVYLWLLLVLLLSKVGYVWFPPNFILLRLHGLHLLWHFPNAWDNWFRCFLALCSSYIWLYQVRVADHFFERRSFLVLHHNFSHITGRETVRILILHGLLQLGSFEISDLRCLKCVLLVVIERIFL</sequence>
<protein>
    <submittedName>
        <fullName evidence="1">Uncharacterized protein</fullName>
    </submittedName>
</protein>
<organism evidence="1 2">
    <name type="scientific">Rhododendron molle</name>
    <name type="common">Chinese azalea</name>
    <name type="synonym">Azalea mollis</name>
    <dbReference type="NCBI Taxonomy" id="49168"/>
    <lineage>
        <taxon>Eukaryota</taxon>
        <taxon>Viridiplantae</taxon>
        <taxon>Streptophyta</taxon>
        <taxon>Embryophyta</taxon>
        <taxon>Tracheophyta</taxon>
        <taxon>Spermatophyta</taxon>
        <taxon>Magnoliopsida</taxon>
        <taxon>eudicotyledons</taxon>
        <taxon>Gunneridae</taxon>
        <taxon>Pentapetalae</taxon>
        <taxon>asterids</taxon>
        <taxon>Ericales</taxon>
        <taxon>Ericaceae</taxon>
        <taxon>Ericoideae</taxon>
        <taxon>Rhodoreae</taxon>
        <taxon>Rhododendron</taxon>
    </lineage>
</organism>